<dbReference type="Gene3D" id="1.25.40.390">
    <property type="match status" value="1"/>
</dbReference>
<dbReference type="Proteomes" id="UP001170954">
    <property type="component" value="Unassembled WGS sequence"/>
</dbReference>
<evidence type="ECO:0000259" key="8">
    <source>
        <dbReference type="Pfam" id="PF14322"/>
    </source>
</evidence>
<feature type="domain" description="RagB/SusD" evidence="7">
    <location>
        <begin position="263"/>
        <end position="503"/>
    </location>
</feature>
<evidence type="ECO:0000256" key="2">
    <source>
        <dbReference type="ARBA" id="ARBA00006275"/>
    </source>
</evidence>
<comment type="caution">
    <text evidence="9">The sequence shown here is derived from an EMBL/GenBank/DDBJ whole genome shotgun (WGS) entry which is preliminary data.</text>
</comment>
<dbReference type="Pfam" id="PF14322">
    <property type="entry name" value="SusD-like_3"/>
    <property type="match status" value="1"/>
</dbReference>
<keyword evidence="10" id="KW-1185">Reference proteome</keyword>
<sequence>MKIIRNIALFALLSSATACSDSFLTLSPTDILVEDKFFTSISDAEAALIGVYGSLQKEEAFTNVRDAADIEWAISGDMYEMDGSANRIELHSLAFPSTNTILRDVYTAAYLGISRANTVIAKVASMTDGEEDAKKKIIAQAKFVRALFYYRLVTYFGGVPLILEPLDASSDLQIARSSSTDVWGQIEKDLQEAKADLPVKWEGNNVGKVTSGACKALLNKSYLWQKKYQEVVSVTEELFAEGHYSLLPDYRSVFMETNENNAEILFSTQFKEGVDAEGNNLVKRTAPRGAPAEFTGGAAWSNFVPQQHWVNAHEKDASGKIKDKRYWASIIGPGEKHQDMPAFVMPTNVPAGWSRSGFIMTKYWQKPTLNNSGVNPPVIRFAEILLNYAEALNELNQSAKAIGEVNKIRTRAGLDNLPTTLNKSQTLDAIFKERRLEFIWEPTGGFSDLNRSGRFLKFIEQERPNYADLNVAQKPWLKTTPIVFPIPRDAWDRNKALEQNQHYSY</sequence>
<evidence type="ECO:0000259" key="7">
    <source>
        <dbReference type="Pfam" id="PF07980"/>
    </source>
</evidence>
<reference evidence="9" key="2">
    <citation type="journal article" date="2022" name="Sci. Total Environ.">
        <title>Prevalence, transmission, and molecular epidemiology of tet(X)-positive bacteria among humans, animals, and environmental niches in China: An epidemiological, and genomic-based study.</title>
        <authorList>
            <person name="Dong N."/>
            <person name="Zeng Y."/>
            <person name="Cai C."/>
            <person name="Sun C."/>
            <person name="Lu J."/>
            <person name="Liu C."/>
            <person name="Zhou H."/>
            <person name="Sun Q."/>
            <person name="Shu L."/>
            <person name="Wang H."/>
            <person name="Wang Y."/>
            <person name="Wang S."/>
            <person name="Wu C."/>
            <person name="Chan E.W."/>
            <person name="Chen G."/>
            <person name="Shen Z."/>
            <person name="Chen S."/>
            <person name="Zhang R."/>
        </authorList>
    </citation>
    <scope>NUCLEOTIDE SEQUENCE</scope>
    <source>
        <strain evidence="9">R1692</strain>
    </source>
</reference>
<feature type="chain" id="PRO_5046705429" evidence="6">
    <location>
        <begin position="21"/>
        <end position="505"/>
    </location>
</feature>
<dbReference type="EMBL" id="JACAGK010000002">
    <property type="protein sequence ID" value="MDM1046823.1"/>
    <property type="molecule type" value="Genomic_DNA"/>
</dbReference>
<evidence type="ECO:0000313" key="10">
    <source>
        <dbReference type="Proteomes" id="UP001170954"/>
    </source>
</evidence>
<keyword evidence="4" id="KW-0472">Membrane</keyword>
<keyword evidence="5" id="KW-0998">Cell outer membrane</keyword>
<feature type="domain" description="SusD-like N-terminal" evidence="8">
    <location>
        <begin position="80"/>
        <end position="223"/>
    </location>
</feature>
<evidence type="ECO:0000313" key="9">
    <source>
        <dbReference type="EMBL" id="MDM1046823.1"/>
    </source>
</evidence>
<keyword evidence="3 6" id="KW-0732">Signal</keyword>
<organism evidence="9 10">
    <name type="scientific">Sphingobacterium hotanense</name>
    <dbReference type="NCBI Taxonomy" id="649196"/>
    <lineage>
        <taxon>Bacteria</taxon>
        <taxon>Pseudomonadati</taxon>
        <taxon>Bacteroidota</taxon>
        <taxon>Sphingobacteriia</taxon>
        <taxon>Sphingobacteriales</taxon>
        <taxon>Sphingobacteriaceae</taxon>
        <taxon>Sphingobacterium</taxon>
    </lineage>
</organism>
<evidence type="ECO:0000256" key="4">
    <source>
        <dbReference type="ARBA" id="ARBA00023136"/>
    </source>
</evidence>
<name>A0ABT7NI23_9SPHI</name>
<evidence type="ECO:0000256" key="5">
    <source>
        <dbReference type="ARBA" id="ARBA00023237"/>
    </source>
</evidence>
<dbReference type="PROSITE" id="PS51257">
    <property type="entry name" value="PROKAR_LIPOPROTEIN"/>
    <property type="match status" value="1"/>
</dbReference>
<feature type="signal peptide" evidence="6">
    <location>
        <begin position="1"/>
        <end position="20"/>
    </location>
</feature>
<evidence type="ECO:0000256" key="1">
    <source>
        <dbReference type="ARBA" id="ARBA00004442"/>
    </source>
</evidence>
<dbReference type="Pfam" id="PF07980">
    <property type="entry name" value="SusD_RagB"/>
    <property type="match status" value="1"/>
</dbReference>
<protein>
    <submittedName>
        <fullName evidence="9">RagB/SusD family nutrient uptake outer membrane protein</fullName>
    </submittedName>
</protein>
<dbReference type="InterPro" id="IPR011990">
    <property type="entry name" value="TPR-like_helical_dom_sf"/>
</dbReference>
<dbReference type="CDD" id="cd08977">
    <property type="entry name" value="SusD"/>
    <property type="match status" value="1"/>
</dbReference>
<comment type="similarity">
    <text evidence="2">Belongs to the SusD family.</text>
</comment>
<reference evidence="9" key="1">
    <citation type="submission" date="2020-06" db="EMBL/GenBank/DDBJ databases">
        <authorList>
            <person name="Dong N."/>
        </authorList>
    </citation>
    <scope>NUCLEOTIDE SEQUENCE</scope>
    <source>
        <strain evidence="9">R1692</strain>
    </source>
</reference>
<dbReference type="InterPro" id="IPR033985">
    <property type="entry name" value="SusD-like_N"/>
</dbReference>
<comment type="subcellular location">
    <subcellularLocation>
        <location evidence="1">Cell outer membrane</location>
    </subcellularLocation>
</comment>
<dbReference type="InterPro" id="IPR012944">
    <property type="entry name" value="SusD_RagB_dom"/>
</dbReference>
<dbReference type="SUPFAM" id="SSF48452">
    <property type="entry name" value="TPR-like"/>
    <property type="match status" value="1"/>
</dbReference>
<accession>A0ABT7NI23</accession>
<evidence type="ECO:0000256" key="3">
    <source>
        <dbReference type="ARBA" id="ARBA00022729"/>
    </source>
</evidence>
<proteinExistence type="inferred from homology"/>
<gene>
    <name evidence="9" type="ORF">HX018_00970</name>
</gene>
<evidence type="ECO:0000256" key="6">
    <source>
        <dbReference type="SAM" id="SignalP"/>
    </source>
</evidence>
<dbReference type="RefSeq" id="WP_286650174.1">
    <property type="nucleotide sequence ID" value="NZ_JACAGK010000002.1"/>
</dbReference>